<dbReference type="Proteomes" id="UP000050794">
    <property type="component" value="Unassembled WGS sequence"/>
</dbReference>
<reference evidence="3" key="1">
    <citation type="submission" date="2016-06" db="UniProtKB">
        <authorList>
            <consortium name="WormBaseParasite"/>
        </authorList>
    </citation>
    <scope>IDENTIFICATION</scope>
</reference>
<gene>
    <name evidence="1" type="ORF">TCNE_LOCUS12818</name>
</gene>
<dbReference type="PANTHER" id="PTHR16056">
    <property type="entry name" value="REGULATOR OF MICROTUBULE DYNAMICS PROTEIN"/>
    <property type="match status" value="1"/>
</dbReference>
<sequence>MDFAKLDKLVDSEPEKAYEKIKQMLNEDEAAKENVELLWRLAKACFLWGNSMQKKNPKRKLLIFEGRTYAQSAYSLDENSFEALRWTAVLVGSATDFMGPKERAEQGHVFKEYLDKAISIDPKEFTLLHLRGRFTFEVATLSWIEKKVCNALFSTLPDASIDMALKDFHEADRHVPFVWAENLLYLARCYSIKKDKANAQKYIDMVEAIENKDDMVIESLTEIKALIAKCK</sequence>
<dbReference type="GO" id="GO:0005739">
    <property type="term" value="C:mitochondrion"/>
    <property type="evidence" value="ECO:0007669"/>
    <property type="project" value="TreeGrafter"/>
</dbReference>
<dbReference type="SUPFAM" id="SSF48452">
    <property type="entry name" value="TPR-like"/>
    <property type="match status" value="1"/>
</dbReference>
<reference evidence="1 2" key="2">
    <citation type="submission" date="2018-11" db="EMBL/GenBank/DDBJ databases">
        <authorList>
            <consortium name="Pathogen Informatics"/>
        </authorList>
    </citation>
    <scope>NUCLEOTIDE SEQUENCE [LARGE SCALE GENOMIC DNA]</scope>
</reference>
<dbReference type="EMBL" id="UYWY01021441">
    <property type="protein sequence ID" value="VDM44139.1"/>
    <property type="molecule type" value="Genomic_DNA"/>
</dbReference>
<evidence type="ECO:0000313" key="2">
    <source>
        <dbReference type="Proteomes" id="UP000050794"/>
    </source>
</evidence>
<evidence type="ECO:0000313" key="3">
    <source>
        <dbReference type="WBParaSite" id="TCNE_0001281801-mRNA-1"/>
    </source>
</evidence>
<name>A0A183UWE8_TOXCA</name>
<dbReference type="WBParaSite" id="TCNE_0001281801-mRNA-1">
    <property type="protein sequence ID" value="TCNE_0001281801-mRNA-1"/>
    <property type="gene ID" value="TCNE_0001281801"/>
</dbReference>
<dbReference type="GO" id="GO:0097431">
    <property type="term" value="C:mitotic spindle pole"/>
    <property type="evidence" value="ECO:0007669"/>
    <property type="project" value="TreeGrafter"/>
</dbReference>
<dbReference type="GO" id="GO:0005876">
    <property type="term" value="C:spindle microtubule"/>
    <property type="evidence" value="ECO:0007669"/>
    <property type="project" value="TreeGrafter"/>
</dbReference>
<proteinExistence type="predicted"/>
<dbReference type="Gene3D" id="1.25.40.10">
    <property type="entry name" value="Tetratricopeptide repeat domain"/>
    <property type="match status" value="1"/>
</dbReference>
<dbReference type="InterPro" id="IPR011990">
    <property type="entry name" value="TPR-like_helical_dom_sf"/>
</dbReference>
<dbReference type="AlphaFoldDB" id="A0A183UWE8"/>
<dbReference type="PANTHER" id="PTHR16056:SF20">
    <property type="entry name" value="C2H2-TYPE DOMAIN-CONTAINING PROTEIN-RELATED"/>
    <property type="match status" value="1"/>
</dbReference>
<accession>A0A183UWE8</accession>
<dbReference type="GO" id="GO:0008017">
    <property type="term" value="F:microtubule binding"/>
    <property type="evidence" value="ECO:0007669"/>
    <property type="project" value="TreeGrafter"/>
</dbReference>
<keyword evidence="2" id="KW-1185">Reference proteome</keyword>
<dbReference type="InterPro" id="IPR049039">
    <property type="entry name" value="RMD1-3_a_helical_rpt"/>
</dbReference>
<protein>
    <submittedName>
        <fullName evidence="3">Regulator of microtubule dynamics protein 1</fullName>
    </submittedName>
</protein>
<organism evidence="2 3">
    <name type="scientific">Toxocara canis</name>
    <name type="common">Canine roundworm</name>
    <dbReference type="NCBI Taxonomy" id="6265"/>
    <lineage>
        <taxon>Eukaryota</taxon>
        <taxon>Metazoa</taxon>
        <taxon>Ecdysozoa</taxon>
        <taxon>Nematoda</taxon>
        <taxon>Chromadorea</taxon>
        <taxon>Rhabditida</taxon>
        <taxon>Spirurina</taxon>
        <taxon>Ascaridomorpha</taxon>
        <taxon>Ascaridoidea</taxon>
        <taxon>Toxocaridae</taxon>
        <taxon>Toxocara</taxon>
    </lineage>
</organism>
<evidence type="ECO:0000313" key="1">
    <source>
        <dbReference type="EMBL" id="VDM44139.1"/>
    </source>
</evidence>
<dbReference type="Pfam" id="PF21033">
    <property type="entry name" value="RMD1-3"/>
    <property type="match status" value="1"/>
</dbReference>